<dbReference type="Proteomes" id="UP000182800">
    <property type="component" value="Unassembled WGS sequence"/>
</dbReference>
<proteinExistence type="predicted"/>
<dbReference type="EMBL" id="FMBM01000001">
    <property type="protein sequence ID" value="SCC79476.1"/>
    <property type="molecule type" value="Genomic_DNA"/>
</dbReference>
<name>A0ABY0K6E2_9HYPH</name>
<accession>A0ABY0K6E2</accession>
<dbReference type="InterPro" id="IPR036390">
    <property type="entry name" value="WH_DNA-bd_sf"/>
</dbReference>
<gene>
    <name evidence="2" type="ORF">GA0071312_0902</name>
</gene>
<dbReference type="InterPro" id="IPR012318">
    <property type="entry name" value="HTH_CRP"/>
</dbReference>
<keyword evidence="3" id="KW-1185">Reference proteome</keyword>
<sequence length="241" mass="26144">MTFPNKLLSRLSSEAQTFLAPYAITQCLLGGNEVYPLGAPFTHACFPGTAILSLMTDLDHDGANAEKVSIGREGFLGLALILGGERALSRSVVRVSGSATLIPIPVLNEASERFACLRVATRRYAQTLVIQLMETVAGARIESSAVQVAHWLALAFDRMDGAVLELKQDELAESLGIGRISTSNALQDLRQRQIVEYSRGRITALDPEGLRTIAGPRYARIRQAYAWQDEMEEDGAIALGL</sequence>
<evidence type="ECO:0000313" key="3">
    <source>
        <dbReference type="Proteomes" id="UP000182800"/>
    </source>
</evidence>
<evidence type="ECO:0000313" key="2">
    <source>
        <dbReference type="EMBL" id="SCC79476.1"/>
    </source>
</evidence>
<feature type="domain" description="HTH crp-type" evidence="1">
    <location>
        <begin position="148"/>
        <end position="212"/>
    </location>
</feature>
<dbReference type="Pfam" id="PF13545">
    <property type="entry name" value="HTH_Crp_2"/>
    <property type="match status" value="1"/>
</dbReference>
<evidence type="ECO:0000259" key="1">
    <source>
        <dbReference type="Pfam" id="PF13545"/>
    </source>
</evidence>
<organism evidence="2 3">
    <name type="scientific">Saliniramus fredricksonii</name>
    <dbReference type="NCBI Taxonomy" id="1653334"/>
    <lineage>
        <taxon>Bacteria</taxon>
        <taxon>Pseudomonadati</taxon>
        <taxon>Pseudomonadota</taxon>
        <taxon>Alphaproteobacteria</taxon>
        <taxon>Hyphomicrobiales</taxon>
        <taxon>Salinarimonadaceae</taxon>
        <taxon>Saliniramus</taxon>
    </lineage>
</organism>
<dbReference type="InterPro" id="IPR036388">
    <property type="entry name" value="WH-like_DNA-bd_sf"/>
</dbReference>
<protein>
    <submittedName>
        <fullName evidence="2">cAMP-binding domain of CRP or a regulatory subunit of cAMP-dependent protein kinases</fullName>
    </submittedName>
</protein>
<reference evidence="2 3" key="1">
    <citation type="submission" date="2016-08" db="EMBL/GenBank/DDBJ databases">
        <authorList>
            <person name="Varghese N."/>
            <person name="Submissions Spin"/>
        </authorList>
    </citation>
    <scope>NUCLEOTIDE SEQUENCE [LARGE SCALE GENOMIC DNA]</scope>
    <source>
        <strain evidence="2 3">HL-109</strain>
    </source>
</reference>
<dbReference type="Gene3D" id="1.10.10.10">
    <property type="entry name" value="Winged helix-like DNA-binding domain superfamily/Winged helix DNA-binding domain"/>
    <property type="match status" value="1"/>
</dbReference>
<comment type="caution">
    <text evidence="2">The sequence shown here is derived from an EMBL/GenBank/DDBJ whole genome shotgun (WGS) entry which is preliminary data.</text>
</comment>
<dbReference type="SUPFAM" id="SSF46785">
    <property type="entry name" value="Winged helix' DNA-binding domain"/>
    <property type="match status" value="1"/>
</dbReference>